<accession>A0ABV6IQR0</accession>
<evidence type="ECO:0000256" key="1">
    <source>
        <dbReference type="ARBA" id="ARBA00006464"/>
    </source>
</evidence>
<name>A0ABV6IQR0_9PROT</name>
<comment type="similarity">
    <text evidence="1">Belongs to the bacterial sugar transferase family.</text>
</comment>
<proteinExistence type="inferred from homology"/>
<organism evidence="6 7">
    <name type="scientific">Muricoccus vinaceus</name>
    <dbReference type="NCBI Taxonomy" id="424704"/>
    <lineage>
        <taxon>Bacteria</taxon>
        <taxon>Pseudomonadati</taxon>
        <taxon>Pseudomonadota</taxon>
        <taxon>Alphaproteobacteria</taxon>
        <taxon>Acetobacterales</taxon>
        <taxon>Roseomonadaceae</taxon>
        <taxon>Muricoccus</taxon>
    </lineage>
</organism>
<dbReference type="Proteomes" id="UP001589789">
    <property type="component" value="Unassembled WGS sequence"/>
</dbReference>
<gene>
    <name evidence="6" type="ORF">ACFFIC_08895</name>
</gene>
<feature type="transmembrane region" description="Helical" evidence="4">
    <location>
        <begin position="52"/>
        <end position="73"/>
    </location>
</feature>
<comment type="caution">
    <text evidence="6">The sequence shown here is derived from an EMBL/GenBank/DDBJ whole genome shotgun (WGS) entry which is preliminary data.</text>
</comment>
<feature type="domain" description="Bacterial sugar transferase" evidence="5">
    <location>
        <begin position="50"/>
        <end position="145"/>
    </location>
</feature>
<dbReference type="GO" id="GO:0016740">
    <property type="term" value="F:transferase activity"/>
    <property type="evidence" value="ECO:0007669"/>
    <property type="project" value="UniProtKB-KW"/>
</dbReference>
<dbReference type="PANTHER" id="PTHR30576:SF0">
    <property type="entry name" value="UNDECAPRENYL-PHOSPHATE N-ACETYLGALACTOSAMINYL 1-PHOSPHATE TRANSFERASE-RELATED"/>
    <property type="match status" value="1"/>
</dbReference>
<keyword evidence="6" id="KW-0808">Transferase</keyword>
<keyword evidence="4" id="KW-0812">Transmembrane</keyword>
<dbReference type="Pfam" id="PF02397">
    <property type="entry name" value="Bac_transf"/>
    <property type="match status" value="1"/>
</dbReference>
<keyword evidence="4" id="KW-1133">Transmembrane helix</keyword>
<keyword evidence="7" id="KW-1185">Reference proteome</keyword>
<protein>
    <submittedName>
        <fullName evidence="6">Sugar transferase</fullName>
    </submittedName>
</protein>
<sequence>MHLSVPPPDRVASQAPIDQAVQQTPLRPAPPRGAASPRRQAQAHLWVRGTEVLLALALLALTLPLLLLVALAVRLEGPGPVLRRAAYRGRAGQRFHLLSFRVVRDGELSIVGGLIHPCRIDQLPALISLLRGDVALFEPMPAEWDAVRGKQQG</sequence>
<evidence type="ECO:0000313" key="6">
    <source>
        <dbReference type="EMBL" id="MFC0385672.1"/>
    </source>
</evidence>
<feature type="region of interest" description="Disordered" evidence="3">
    <location>
        <begin position="1"/>
        <end position="37"/>
    </location>
</feature>
<dbReference type="InterPro" id="IPR003362">
    <property type="entry name" value="Bact_transf"/>
</dbReference>
<keyword evidence="2" id="KW-0270">Exopolysaccharide synthesis</keyword>
<evidence type="ECO:0000256" key="2">
    <source>
        <dbReference type="ARBA" id="ARBA00023169"/>
    </source>
</evidence>
<dbReference type="EMBL" id="JBHLVZ010000011">
    <property type="protein sequence ID" value="MFC0385672.1"/>
    <property type="molecule type" value="Genomic_DNA"/>
</dbReference>
<dbReference type="PANTHER" id="PTHR30576">
    <property type="entry name" value="COLANIC BIOSYNTHESIS UDP-GLUCOSE LIPID CARRIER TRANSFERASE"/>
    <property type="match status" value="1"/>
</dbReference>
<evidence type="ECO:0000259" key="5">
    <source>
        <dbReference type="Pfam" id="PF02397"/>
    </source>
</evidence>
<evidence type="ECO:0000313" key="7">
    <source>
        <dbReference type="Proteomes" id="UP001589789"/>
    </source>
</evidence>
<evidence type="ECO:0000256" key="3">
    <source>
        <dbReference type="SAM" id="MobiDB-lite"/>
    </source>
</evidence>
<dbReference type="RefSeq" id="WP_377049820.1">
    <property type="nucleotide sequence ID" value="NZ_JBHLVZ010000011.1"/>
</dbReference>
<reference evidence="6 7" key="1">
    <citation type="submission" date="2024-09" db="EMBL/GenBank/DDBJ databases">
        <authorList>
            <person name="Sun Q."/>
            <person name="Mori K."/>
        </authorList>
    </citation>
    <scope>NUCLEOTIDE SEQUENCE [LARGE SCALE GENOMIC DNA]</scope>
    <source>
        <strain evidence="6 7">CCM 7468</strain>
    </source>
</reference>
<keyword evidence="4" id="KW-0472">Membrane</keyword>
<evidence type="ECO:0000256" key="4">
    <source>
        <dbReference type="SAM" id="Phobius"/>
    </source>
</evidence>